<dbReference type="PROSITE" id="PS50949">
    <property type="entry name" value="HTH_GNTR"/>
    <property type="match status" value="1"/>
</dbReference>
<protein>
    <submittedName>
        <fullName evidence="5">Transcriptional regulator</fullName>
    </submittedName>
</protein>
<organism evidence="5 6">
    <name type="scientific">Alteribacter lacisalsi</name>
    <dbReference type="NCBI Taxonomy" id="2045244"/>
    <lineage>
        <taxon>Bacteria</taxon>
        <taxon>Bacillati</taxon>
        <taxon>Bacillota</taxon>
        <taxon>Bacilli</taxon>
        <taxon>Bacillales</taxon>
        <taxon>Bacillaceae</taxon>
        <taxon>Alteribacter</taxon>
    </lineage>
</organism>
<dbReference type="Proteomes" id="UP000248066">
    <property type="component" value="Unassembled WGS sequence"/>
</dbReference>
<dbReference type="InterPro" id="IPR036388">
    <property type="entry name" value="WH-like_DNA-bd_sf"/>
</dbReference>
<accession>A0A2W0H5V5</accession>
<dbReference type="SUPFAM" id="SSF46785">
    <property type="entry name" value="Winged helix' DNA-binding domain"/>
    <property type="match status" value="1"/>
</dbReference>
<dbReference type="PANTHER" id="PTHR43537:SF54">
    <property type="entry name" value="TRANSCRIPTIONAL REGULATOR, GNTR FAMILY"/>
    <property type="match status" value="1"/>
</dbReference>
<dbReference type="SUPFAM" id="SSF48008">
    <property type="entry name" value="GntR ligand-binding domain-like"/>
    <property type="match status" value="1"/>
</dbReference>
<dbReference type="AlphaFoldDB" id="A0A2W0H5V5"/>
<evidence type="ECO:0000313" key="6">
    <source>
        <dbReference type="Proteomes" id="UP000248066"/>
    </source>
</evidence>
<dbReference type="EMBL" id="PDOF01000001">
    <property type="protein sequence ID" value="PYZ97223.1"/>
    <property type="molecule type" value="Genomic_DNA"/>
</dbReference>
<evidence type="ECO:0000313" key="5">
    <source>
        <dbReference type="EMBL" id="PYZ97223.1"/>
    </source>
</evidence>
<dbReference type="OrthoDB" id="9799482at2"/>
<dbReference type="Gene3D" id="1.10.10.10">
    <property type="entry name" value="Winged helix-like DNA-binding domain superfamily/Winged helix DNA-binding domain"/>
    <property type="match status" value="1"/>
</dbReference>
<gene>
    <name evidence="5" type="ORF">CR205_01060</name>
</gene>
<dbReference type="RefSeq" id="WP_110516086.1">
    <property type="nucleotide sequence ID" value="NZ_PDOF01000001.1"/>
</dbReference>
<reference evidence="5 6" key="1">
    <citation type="submission" date="2017-10" db="EMBL/GenBank/DDBJ databases">
        <title>Bacillus sp. nov., a halophilic bacterium isolated from a Yangshapao Lake.</title>
        <authorList>
            <person name="Wang H."/>
        </authorList>
    </citation>
    <scope>NUCLEOTIDE SEQUENCE [LARGE SCALE GENOMIC DNA]</scope>
    <source>
        <strain evidence="5 6">YSP-3</strain>
    </source>
</reference>
<keyword evidence="1" id="KW-0805">Transcription regulation</keyword>
<dbReference type="InterPro" id="IPR036390">
    <property type="entry name" value="WH_DNA-bd_sf"/>
</dbReference>
<sequence length="221" mass="25288">MTSPPGKVYLNILKELDRIIHEDNLLPGDKLPSERELAERLQAGRSSVREALRALELLDLIETRKGEGTFIQRAGGHRLAEILAGFFLRETRARQDVTETRAIIEIEAVRLACSRISEEQLARLGRIIEESKAAWSDGELPVEQDYLFHKTLVESCRNQLMMNIWRPLVEYSKVALRESLSRSGRAENAIAEHSGIFEAVRRKDEEEAVNMLKKHLENSRF</sequence>
<dbReference type="PRINTS" id="PR00035">
    <property type="entry name" value="HTHGNTR"/>
</dbReference>
<evidence type="ECO:0000256" key="2">
    <source>
        <dbReference type="ARBA" id="ARBA00023125"/>
    </source>
</evidence>
<evidence type="ECO:0000256" key="1">
    <source>
        <dbReference type="ARBA" id="ARBA00023015"/>
    </source>
</evidence>
<dbReference type="Pfam" id="PF07729">
    <property type="entry name" value="FCD"/>
    <property type="match status" value="1"/>
</dbReference>
<keyword evidence="3" id="KW-0804">Transcription</keyword>
<dbReference type="Pfam" id="PF00392">
    <property type="entry name" value="GntR"/>
    <property type="match status" value="1"/>
</dbReference>
<dbReference type="PANTHER" id="PTHR43537">
    <property type="entry name" value="TRANSCRIPTIONAL REGULATOR, GNTR FAMILY"/>
    <property type="match status" value="1"/>
</dbReference>
<evidence type="ECO:0000259" key="4">
    <source>
        <dbReference type="PROSITE" id="PS50949"/>
    </source>
</evidence>
<dbReference type="Gene3D" id="1.20.120.530">
    <property type="entry name" value="GntR ligand-binding domain-like"/>
    <property type="match status" value="1"/>
</dbReference>
<name>A0A2W0H5V5_9BACI</name>
<dbReference type="SMART" id="SM00895">
    <property type="entry name" value="FCD"/>
    <property type="match status" value="1"/>
</dbReference>
<dbReference type="GO" id="GO:0003700">
    <property type="term" value="F:DNA-binding transcription factor activity"/>
    <property type="evidence" value="ECO:0007669"/>
    <property type="project" value="InterPro"/>
</dbReference>
<dbReference type="CDD" id="cd07377">
    <property type="entry name" value="WHTH_GntR"/>
    <property type="match status" value="1"/>
</dbReference>
<dbReference type="GO" id="GO:0003677">
    <property type="term" value="F:DNA binding"/>
    <property type="evidence" value="ECO:0007669"/>
    <property type="project" value="UniProtKB-KW"/>
</dbReference>
<feature type="domain" description="HTH gntR-type" evidence="4">
    <location>
        <begin position="6"/>
        <end position="74"/>
    </location>
</feature>
<proteinExistence type="predicted"/>
<evidence type="ECO:0000256" key="3">
    <source>
        <dbReference type="ARBA" id="ARBA00023163"/>
    </source>
</evidence>
<keyword evidence="2" id="KW-0238">DNA-binding</keyword>
<keyword evidence="6" id="KW-1185">Reference proteome</keyword>
<dbReference type="InterPro" id="IPR000524">
    <property type="entry name" value="Tscrpt_reg_HTH_GntR"/>
</dbReference>
<dbReference type="InterPro" id="IPR011711">
    <property type="entry name" value="GntR_C"/>
</dbReference>
<comment type="caution">
    <text evidence="5">The sequence shown here is derived from an EMBL/GenBank/DDBJ whole genome shotgun (WGS) entry which is preliminary data.</text>
</comment>
<dbReference type="SMART" id="SM00345">
    <property type="entry name" value="HTH_GNTR"/>
    <property type="match status" value="1"/>
</dbReference>
<dbReference type="InterPro" id="IPR008920">
    <property type="entry name" value="TF_FadR/GntR_C"/>
</dbReference>